<dbReference type="STRING" id="419479.SAMN04488563_6453"/>
<keyword evidence="1" id="KW-0812">Transmembrane</keyword>
<name>A0A1H2LPN0_9ACTN</name>
<keyword evidence="1" id="KW-0472">Membrane</keyword>
<dbReference type="EMBL" id="LT629791">
    <property type="protein sequence ID" value="SDU82715.1"/>
    <property type="molecule type" value="Genomic_DNA"/>
</dbReference>
<dbReference type="Proteomes" id="UP000182977">
    <property type="component" value="Chromosome I"/>
</dbReference>
<protein>
    <submittedName>
        <fullName evidence="2">Uncharacterized protein</fullName>
    </submittedName>
</protein>
<keyword evidence="3" id="KW-1185">Reference proteome</keyword>
<feature type="transmembrane region" description="Helical" evidence="1">
    <location>
        <begin position="12"/>
        <end position="31"/>
    </location>
</feature>
<dbReference type="OrthoDB" id="4281358at2"/>
<accession>A0A1H2LPN0</accession>
<keyword evidence="1" id="KW-1133">Transmembrane helix</keyword>
<proteinExistence type="predicted"/>
<evidence type="ECO:0000256" key="1">
    <source>
        <dbReference type="SAM" id="Phobius"/>
    </source>
</evidence>
<gene>
    <name evidence="2" type="ORF">SAMN04488563_6453</name>
</gene>
<dbReference type="AlphaFoldDB" id="A0A1H2LPN0"/>
<dbReference type="RefSeq" id="WP_052762428.1">
    <property type="nucleotide sequence ID" value="NZ_KQ061227.1"/>
</dbReference>
<evidence type="ECO:0000313" key="2">
    <source>
        <dbReference type="EMBL" id="SDU82715.1"/>
    </source>
</evidence>
<sequence>MRLRRLDSLHAYLCAAVPILLVVFVWMYGLFLWGSISEFDERCSHGIEYDGAPFVEMRHSYVPMENACVFEDGTVVGGVPWAYNLVAFGALGGAGASAVAAVRLGRRIDRVSAAASPG</sequence>
<organism evidence="2 3">
    <name type="scientific">Jiangella alkaliphila</name>
    <dbReference type="NCBI Taxonomy" id="419479"/>
    <lineage>
        <taxon>Bacteria</taxon>
        <taxon>Bacillati</taxon>
        <taxon>Actinomycetota</taxon>
        <taxon>Actinomycetes</taxon>
        <taxon>Jiangellales</taxon>
        <taxon>Jiangellaceae</taxon>
        <taxon>Jiangella</taxon>
    </lineage>
</organism>
<reference evidence="3" key="1">
    <citation type="submission" date="2016-10" db="EMBL/GenBank/DDBJ databases">
        <authorList>
            <person name="Varghese N."/>
            <person name="Submissions S."/>
        </authorList>
    </citation>
    <scope>NUCLEOTIDE SEQUENCE [LARGE SCALE GENOMIC DNA]</scope>
    <source>
        <strain evidence="3">DSM 45079</strain>
    </source>
</reference>
<evidence type="ECO:0000313" key="3">
    <source>
        <dbReference type="Proteomes" id="UP000182977"/>
    </source>
</evidence>
<feature type="transmembrane region" description="Helical" evidence="1">
    <location>
        <begin position="81"/>
        <end position="102"/>
    </location>
</feature>